<evidence type="ECO:0000256" key="6">
    <source>
        <dbReference type="PIRNR" id="PIRNR002291"/>
    </source>
</evidence>
<reference evidence="10 11" key="3">
    <citation type="journal article" date="2013" name="Genome Biol.">
        <title>Assembly of a phased diploid Candida albicans genome facilitates allele-specific measurements and provides a simple model for repeat and indel structure.</title>
        <authorList>
            <person name="Muzzey D."/>
            <person name="Schwartz K."/>
            <person name="Weissman J.S."/>
            <person name="Sherlock G."/>
        </authorList>
    </citation>
    <scope>NUCLEOTIDE SEQUENCE [LARGE SCALE GENOMIC DNA]</scope>
    <source>
        <strain evidence="11">SC5314 / ATCC MYA-2876</strain>
    </source>
</reference>
<evidence type="ECO:0000256" key="3">
    <source>
        <dbReference type="ARBA" id="ARBA00022448"/>
    </source>
</evidence>
<dbReference type="Proteomes" id="UP000000559">
    <property type="component" value="Chromosome 1"/>
</dbReference>
<keyword evidence="4 6" id="KW-0653">Protein transport</keyword>
<keyword evidence="5 6" id="KW-0472">Membrane</keyword>
<dbReference type="InterPro" id="IPR026739">
    <property type="entry name" value="AP_beta"/>
</dbReference>
<feature type="compositionally biased region" description="Polar residues" evidence="7">
    <location>
        <begin position="685"/>
        <end position="701"/>
    </location>
</feature>
<evidence type="ECO:0000313" key="9">
    <source>
        <dbReference type="CGD" id="CAL0000195418"/>
    </source>
</evidence>
<accession>A0A1D8PFU6</accession>
<dbReference type="InterPro" id="IPR002553">
    <property type="entry name" value="Clathrin/coatomer_adapt-like_N"/>
</dbReference>
<reference evidence="10 11" key="1">
    <citation type="journal article" date="2004" name="Proc. Natl. Acad. Sci. U.S.A.">
        <title>The diploid genome sequence of Candida albicans.</title>
        <authorList>
            <person name="Jones T."/>
            <person name="Federspiel N.A."/>
            <person name="Chibana H."/>
            <person name="Dungan J."/>
            <person name="Kalman S."/>
            <person name="Magee B.B."/>
            <person name="Newport G."/>
            <person name="Thorstenson Y.R."/>
            <person name="Agabian N."/>
            <person name="Magee P.T."/>
            <person name="Davis R.W."/>
            <person name="Scherer S."/>
        </authorList>
    </citation>
    <scope>NUCLEOTIDE SEQUENCE [LARGE SCALE GENOMIC DNA]</scope>
    <source>
        <strain evidence="11">SC5314 / ATCC MYA-2876</strain>
    </source>
</reference>
<feature type="region of interest" description="Disordered" evidence="7">
    <location>
        <begin position="681"/>
        <end position="767"/>
    </location>
</feature>
<dbReference type="GO" id="GO:0030447">
    <property type="term" value="P:filamentous growth"/>
    <property type="evidence" value="ECO:0000315"/>
    <property type="project" value="CGD"/>
</dbReference>
<evidence type="ECO:0000313" key="10">
    <source>
        <dbReference type="EMBL" id="AOW27005.1"/>
    </source>
</evidence>
<evidence type="ECO:0000256" key="2">
    <source>
        <dbReference type="ARBA" id="ARBA00006613"/>
    </source>
</evidence>
<dbReference type="VEuPathDB" id="FungiDB:C1_14040W_A"/>
<dbReference type="PANTHER" id="PTHR11134">
    <property type="entry name" value="ADAPTOR COMPLEX SUBUNIT BETA FAMILY MEMBER"/>
    <property type="match status" value="1"/>
</dbReference>
<dbReference type="CGD" id="CAL0000195418">
    <property type="gene designation" value="APL1"/>
</dbReference>
<evidence type="ECO:0000256" key="1">
    <source>
        <dbReference type="ARBA" id="ARBA00004308"/>
    </source>
</evidence>
<keyword evidence="3 6" id="KW-0813">Transport</keyword>
<gene>
    <name evidence="9" type="primary">APL1</name>
    <name evidence="10" type="ordered locus">CAALFM_C114040WA</name>
    <name evidence="9" type="ordered locus">orf19.7212</name>
</gene>
<dbReference type="GO" id="GO:0030276">
    <property type="term" value="F:clathrin binding"/>
    <property type="evidence" value="ECO:0007669"/>
    <property type="project" value="InterPro"/>
</dbReference>
<dbReference type="GeneID" id="3643342"/>
<evidence type="ECO:0000256" key="4">
    <source>
        <dbReference type="ARBA" id="ARBA00022927"/>
    </source>
</evidence>
<dbReference type="SMR" id="A0A1D8PFU6"/>
<dbReference type="GO" id="GO:0030427">
    <property type="term" value="C:site of polarized growth"/>
    <property type="evidence" value="ECO:0000314"/>
    <property type="project" value="CGD"/>
</dbReference>
<reference evidence="10 11" key="2">
    <citation type="journal article" date="2007" name="Genome Biol.">
        <title>Assembly of the Candida albicans genome into sixteen supercontigs aligned on the eight chromosomes.</title>
        <authorList>
            <person name="van het Hoog M."/>
            <person name="Rast T.J."/>
            <person name="Martchenko M."/>
            <person name="Grindle S."/>
            <person name="Dignard D."/>
            <person name="Hogues H."/>
            <person name="Cuomo C."/>
            <person name="Berriman M."/>
            <person name="Scherer S."/>
            <person name="Magee B.B."/>
            <person name="Whiteway M."/>
            <person name="Chibana H."/>
            <person name="Nantel A."/>
            <person name="Magee P.T."/>
        </authorList>
    </citation>
    <scope>GENOME REANNOTATION</scope>
    <source>
        <strain evidence="11">SC5314 / ATCC MYA-2876</strain>
    </source>
</reference>
<dbReference type="RefSeq" id="XP_715013.1">
    <property type="nucleotide sequence ID" value="XM_709920.2"/>
</dbReference>
<comment type="subcellular location">
    <subcellularLocation>
        <location evidence="1">Endomembrane system</location>
    </subcellularLocation>
</comment>
<dbReference type="EMBL" id="CP017623">
    <property type="protein sequence ID" value="AOW27005.1"/>
    <property type="molecule type" value="Genomic_DNA"/>
</dbReference>
<dbReference type="InterPro" id="IPR016024">
    <property type="entry name" value="ARM-type_fold"/>
</dbReference>
<feature type="compositionally biased region" description="Polar residues" evidence="7">
    <location>
        <begin position="721"/>
        <end position="744"/>
    </location>
</feature>
<dbReference type="FunFam" id="1.25.10.10:FF:001382">
    <property type="entry name" value="AP complex subunit beta"/>
    <property type="match status" value="1"/>
</dbReference>
<dbReference type="Pfam" id="PF01602">
    <property type="entry name" value="Adaptin_N"/>
    <property type="match status" value="1"/>
</dbReference>
<dbReference type="OrthoDB" id="10254310at2759"/>
<dbReference type="OMA" id="FIQRPTR"/>
<dbReference type="STRING" id="237561.A0A1D8PFU6"/>
<dbReference type="AlphaFoldDB" id="A0A1D8PFU6"/>
<proteinExistence type="inferred from homology"/>
<dbReference type="InterPro" id="IPR011989">
    <property type="entry name" value="ARM-like"/>
</dbReference>
<organism evidence="10 11">
    <name type="scientific">Candida albicans (strain SC5314 / ATCC MYA-2876)</name>
    <name type="common">Yeast</name>
    <dbReference type="NCBI Taxonomy" id="237561"/>
    <lineage>
        <taxon>Eukaryota</taxon>
        <taxon>Fungi</taxon>
        <taxon>Dikarya</taxon>
        <taxon>Ascomycota</taxon>
        <taxon>Saccharomycotina</taxon>
        <taxon>Pichiomycetes</taxon>
        <taxon>Debaryomycetaceae</taxon>
        <taxon>Candida/Lodderomyces clade</taxon>
        <taxon>Candida</taxon>
    </lineage>
</organism>
<dbReference type="GO" id="GO:0006886">
    <property type="term" value="P:intracellular protein transport"/>
    <property type="evidence" value="ECO:0007669"/>
    <property type="project" value="InterPro"/>
</dbReference>
<evidence type="ECO:0000259" key="8">
    <source>
        <dbReference type="Pfam" id="PF01602"/>
    </source>
</evidence>
<name>A0A1D8PFU6_CANAL</name>
<dbReference type="Gene3D" id="1.25.10.10">
    <property type="entry name" value="Leucine-rich Repeat Variant"/>
    <property type="match status" value="1"/>
</dbReference>
<evidence type="ECO:0000256" key="7">
    <source>
        <dbReference type="SAM" id="MobiDB-lite"/>
    </source>
</evidence>
<dbReference type="KEGG" id="cal:CAALFM_C114040WA"/>
<evidence type="ECO:0000256" key="5">
    <source>
        <dbReference type="ARBA" id="ARBA00023136"/>
    </source>
</evidence>
<keyword evidence="11" id="KW-1185">Reference proteome</keyword>
<evidence type="ECO:0000313" key="11">
    <source>
        <dbReference type="Proteomes" id="UP000000559"/>
    </source>
</evidence>
<dbReference type="InterPro" id="IPR016342">
    <property type="entry name" value="AP_complex_bsu_1_2_4"/>
</dbReference>
<dbReference type="PIRSF" id="PIRSF002291">
    <property type="entry name" value="AP_complex_beta"/>
    <property type="match status" value="1"/>
</dbReference>
<comment type="function">
    <text evidence="6">Adaptins are components of the adaptor complexes which link clathrin to receptors in coated vesicles. Clathrin-associated protein complexes are believed to interact with the cytoplasmic tails of membrane proteins, leading to their selection and concentration.</text>
</comment>
<dbReference type="GO" id="GO:0030122">
    <property type="term" value="C:AP-2 adaptor complex"/>
    <property type="evidence" value="ECO:0007669"/>
    <property type="project" value="EnsemblFungi"/>
</dbReference>
<comment type="similarity">
    <text evidence="2 6">Belongs to the adaptor complexes large subunit family.</text>
</comment>
<dbReference type="InParanoid" id="A0A1D8PFU6"/>
<dbReference type="eggNOG" id="KOG1061">
    <property type="taxonomic scope" value="Eukaryota"/>
</dbReference>
<dbReference type="GO" id="GO:0016192">
    <property type="term" value="P:vesicle-mediated transport"/>
    <property type="evidence" value="ECO:0000318"/>
    <property type="project" value="GO_Central"/>
</dbReference>
<sequence length="767" mass="87365">MDLASLIFSNRVNTCADISLQLQSNSLFFFPSFHKSNIIWSSLFVILFFFKTKLNKTLTSSTHLFIIISYNTIDIRKMSDGKLFTRSKTTELRTELEQAFKKSKPVVRVKVVLKKVLANIILNNHEVTNLMKDIIPLMKIDDLEVRKLCCEYISTYATTNPDAEDAIPFFSRFHSDPNPLLRVLSLKTMVSINRKEFLNLSITSCKRSFSDKDPDVRKSAAYAAGQIYQHDPARAEREGLIELLNQSLYDENSSVISSALASLGTVIENSKTLNLKIDKNHALTLIKLLRATNEWQQTYILNALMSYTPQNEDEALNLIEAVLPSLQHENSSVVMNAIKVVIYYCNYARNPELRLPVLPKRLGTSLVSLLSKPAETQFLVLRNVILLLLGRKEFVHFDVEMFYCRFDDPIYVKDTKLEIIYLLANESNVGSVLRELEEYATEVDVSMARKAIRAFGNLAVKLENAAEQCVEVICDLVSNGISYIVQESAIVIKNILRKYPGQFEFAISELIKHYKLIDEPDAKTAFVWILGQYCQNIKESKSILEDFITSFKDDPLDVQYATLTAVAKYYLKFPEQGESVILRVLKWATEEVDNPDIRDRGYIYWRLLSSEHASGPNGEFQLNTKKIILNDNPVITSENDNINPVILEELELNIGTLASIYLKPVQTVFRLSKHKELPYSPALQRRNSFHSGVATPQPQSRNSKEHSPGAGAGVSRRMSYRRTNSDNGSQRSTHFDETTNTQQHMPRENLAQKFSRKASFITNRIKS</sequence>
<feature type="domain" description="Clathrin/coatomer adaptor adaptin-like N-terminal" evidence="8">
    <location>
        <begin position="93"/>
        <end position="610"/>
    </location>
</feature>
<dbReference type="FunCoup" id="A0A1D8PFU6">
    <property type="interactions" value="116"/>
</dbReference>
<protein>
    <recommendedName>
        <fullName evidence="6">AP complex subunit beta</fullName>
    </recommendedName>
</protein>
<dbReference type="SUPFAM" id="SSF48371">
    <property type="entry name" value="ARM repeat"/>
    <property type="match status" value="1"/>
</dbReference>